<evidence type="ECO:0000313" key="10">
    <source>
        <dbReference type="EMBL" id="PIV14074.1"/>
    </source>
</evidence>
<comment type="caution">
    <text evidence="10">The sequence shown here is derived from an EMBL/GenBank/DDBJ whole genome shotgun (WGS) entry which is preliminary data.</text>
</comment>
<dbReference type="GO" id="GO:0015627">
    <property type="term" value="C:type II protein secretion system complex"/>
    <property type="evidence" value="ECO:0007669"/>
    <property type="project" value="InterPro"/>
</dbReference>
<dbReference type="GO" id="GO:0005886">
    <property type="term" value="C:plasma membrane"/>
    <property type="evidence" value="ECO:0007669"/>
    <property type="project" value="UniProtKB-SubCell"/>
</dbReference>
<keyword evidence="7 8" id="KW-0472">Membrane</keyword>
<dbReference type="InterPro" id="IPR045584">
    <property type="entry name" value="Pilin-like"/>
</dbReference>
<evidence type="ECO:0000256" key="4">
    <source>
        <dbReference type="ARBA" id="ARBA00022519"/>
    </source>
</evidence>
<evidence type="ECO:0000256" key="6">
    <source>
        <dbReference type="ARBA" id="ARBA00022989"/>
    </source>
</evidence>
<evidence type="ECO:0000313" key="11">
    <source>
        <dbReference type="Proteomes" id="UP000228816"/>
    </source>
</evidence>
<evidence type="ECO:0000256" key="1">
    <source>
        <dbReference type="ARBA" id="ARBA00004377"/>
    </source>
</evidence>
<feature type="domain" description="General secretion pathway GspH" evidence="9">
    <location>
        <begin position="53"/>
        <end position="149"/>
    </location>
</feature>
<evidence type="ECO:0000256" key="3">
    <source>
        <dbReference type="ARBA" id="ARBA00022481"/>
    </source>
</evidence>
<gene>
    <name evidence="10" type="ORF">COS44_00995</name>
</gene>
<keyword evidence="3" id="KW-0488">Methylation</keyword>
<dbReference type="SUPFAM" id="SSF54523">
    <property type="entry name" value="Pili subunits"/>
    <property type="match status" value="1"/>
</dbReference>
<dbReference type="GO" id="GO:0015628">
    <property type="term" value="P:protein secretion by the type II secretion system"/>
    <property type="evidence" value="ECO:0007669"/>
    <property type="project" value="InterPro"/>
</dbReference>
<keyword evidence="5 8" id="KW-0812">Transmembrane</keyword>
<feature type="transmembrane region" description="Helical" evidence="8">
    <location>
        <begin position="20"/>
        <end position="41"/>
    </location>
</feature>
<reference evidence="11" key="1">
    <citation type="submission" date="2017-09" db="EMBL/GenBank/DDBJ databases">
        <title>Depth-based differentiation of microbial function through sediment-hosted aquifers and enrichment of novel symbionts in the deep terrestrial subsurface.</title>
        <authorList>
            <person name="Probst A.J."/>
            <person name="Ladd B."/>
            <person name="Jarett J.K."/>
            <person name="Geller-Mcgrath D.E."/>
            <person name="Sieber C.M.K."/>
            <person name="Emerson J.B."/>
            <person name="Anantharaman K."/>
            <person name="Thomas B.C."/>
            <person name="Malmstrom R."/>
            <person name="Stieglmeier M."/>
            <person name="Klingl A."/>
            <person name="Woyke T."/>
            <person name="Ryan C.M."/>
            <person name="Banfield J.F."/>
        </authorList>
    </citation>
    <scope>NUCLEOTIDE SEQUENCE [LARGE SCALE GENOMIC DNA]</scope>
</reference>
<keyword evidence="4" id="KW-0997">Cell inner membrane</keyword>
<dbReference type="NCBIfam" id="TIGR02532">
    <property type="entry name" value="IV_pilin_GFxxxE"/>
    <property type="match status" value="1"/>
</dbReference>
<keyword evidence="2" id="KW-1003">Cell membrane</keyword>
<dbReference type="InterPro" id="IPR012902">
    <property type="entry name" value="N_methyl_site"/>
</dbReference>
<dbReference type="PIRSF" id="PIRSF021292">
    <property type="entry name" value="Competence_ComGD"/>
    <property type="match status" value="1"/>
</dbReference>
<dbReference type="EMBL" id="PEUS01000021">
    <property type="protein sequence ID" value="PIV14074.1"/>
    <property type="molecule type" value="Genomic_DNA"/>
</dbReference>
<proteinExistence type="predicted"/>
<comment type="subcellular location">
    <subcellularLocation>
        <location evidence="1">Cell inner membrane</location>
        <topology evidence="1">Single-pass membrane protein</topology>
    </subcellularLocation>
</comment>
<name>A0A2M7BZB7_9BACT</name>
<dbReference type="PROSITE" id="PS00409">
    <property type="entry name" value="PROKAR_NTER_METHYL"/>
    <property type="match status" value="1"/>
</dbReference>
<dbReference type="InterPro" id="IPR022346">
    <property type="entry name" value="T2SS_GspH"/>
</dbReference>
<dbReference type="GO" id="GO:0030420">
    <property type="term" value="P:establishment of competence for transformation"/>
    <property type="evidence" value="ECO:0007669"/>
    <property type="project" value="InterPro"/>
</dbReference>
<evidence type="ECO:0000256" key="2">
    <source>
        <dbReference type="ARBA" id="ARBA00022475"/>
    </source>
</evidence>
<evidence type="ECO:0000256" key="5">
    <source>
        <dbReference type="ARBA" id="ARBA00022692"/>
    </source>
</evidence>
<dbReference type="AlphaFoldDB" id="A0A2M7BZB7"/>
<dbReference type="Pfam" id="PF12019">
    <property type="entry name" value="GspH"/>
    <property type="match status" value="1"/>
</dbReference>
<dbReference type="Gene3D" id="3.30.700.10">
    <property type="entry name" value="Glycoprotein, Type 4 Pilin"/>
    <property type="match status" value="1"/>
</dbReference>
<dbReference type="InterPro" id="IPR016785">
    <property type="entry name" value="ComGD"/>
</dbReference>
<keyword evidence="6 8" id="KW-1133">Transmembrane helix</keyword>
<protein>
    <recommendedName>
        <fullName evidence="9">General secretion pathway GspH domain-containing protein</fullName>
    </recommendedName>
</protein>
<dbReference type="Proteomes" id="UP000228816">
    <property type="component" value="Unassembled WGS sequence"/>
</dbReference>
<evidence type="ECO:0000256" key="7">
    <source>
        <dbReference type="ARBA" id="ARBA00023136"/>
    </source>
</evidence>
<dbReference type="Pfam" id="PF07963">
    <property type="entry name" value="N_methyl"/>
    <property type="match status" value="1"/>
</dbReference>
<evidence type="ECO:0000256" key="8">
    <source>
        <dbReference type="SAM" id="Phobius"/>
    </source>
</evidence>
<accession>A0A2M7BZB7</accession>
<evidence type="ECO:0000259" key="9">
    <source>
        <dbReference type="Pfam" id="PF12019"/>
    </source>
</evidence>
<organism evidence="10 11">
    <name type="scientific">bacterium (Candidatus Gribaldobacteria) CG03_land_8_20_14_0_80_36_40</name>
    <dbReference type="NCBI Taxonomy" id="2014271"/>
    <lineage>
        <taxon>Bacteria</taxon>
        <taxon>Candidatus Gribaldobacteria</taxon>
    </lineage>
</organism>
<sequence>MIKFSIFNFQFSIYKKGFTLIEFLVVIAIIGIMAAVSWTALKTLQPSWRLDGAVRDLATDLRYAQQQAITEQINYGVHFCSSTDEYQIIRYGTTTENVLEKSLPEGIDFYQITNDEVIFNPYGAVKEMGSVSLINTEEKTKTIEVRPSGFVKIK</sequence>